<keyword evidence="2" id="KW-1133">Transmembrane helix</keyword>
<dbReference type="EMBL" id="JBBDGM010000011">
    <property type="protein sequence ID" value="MEJ1089228.1"/>
    <property type="molecule type" value="Genomic_DNA"/>
</dbReference>
<gene>
    <name evidence="5" type="ORF">WDU99_12975</name>
</gene>
<feature type="domain" description="DUF7927" evidence="4">
    <location>
        <begin position="596"/>
        <end position="705"/>
    </location>
</feature>
<evidence type="ECO:0000259" key="4">
    <source>
        <dbReference type="Pfam" id="PF25549"/>
    </source>
</evidence>
<dbReference type="InterPro" id="IPR057687">
    <property type="entry name" value="DUF7927"/>
</dbReference>
<feature type="domain" description="DUF7927" evidence="4">
    <location>
        <begin position="989"/>
        <end position="1117"/>
    </location>
</feature>
<evidence type="ECO:0000313" key="5">
    <source>
        <dbReference type="EMBL" id="MEJ1089228.1"/>
    </source>
</evidence>
<feature type="domain" description="DUF7927" evidence="4">
    <location>
        <begin position="858"/>
        <end position="985"/>
    </location>
</feature>
<feature type="domain" description="DUF7927" evidence="4">
    <location>
        <begin position="1256"/>
        <end position="1386"/>
    </location>
</feature>
<feature type="signal peptide" evidence="3">
    <location>
        <begin position="1"/>
        <end position="29"/>
    </location>
</feature>
<keyword evidence="2" id="KW-0472">Membrane</keyword>
<sequence length="1432" mass="147636">MRRSTAMAAVLSLVSAALVVFGAVTPAAAATVGGTVSLGGNTYFAYVDDGEQLDVRFEKWNNLGSEGSGVRFRVTDPAGDVHMDCMSELGAAAGDLCEASALTGPAGVWIIEEIPVENVTDGYLRSASNSRFLWDVMVSDAEGEIPGRVWTDLYMAYDGPGSSGGYDVALWAVSEFGAVYSIALNGFIGGGWSLDSNAFGIVDGETCTPLYHSTPTPGNVPRYNQAGAECGDPYWLFFDAPADDLPTSAPSARGELWVLPEVATPTVSDLAFARDAAGSWAGSFSYGLAGFTGAYELRIDVDGDGAFDGATDRVVPLGGSAGAHTYTWDGRDGQGALIDPCTALTAEVAIDRADELHMVLADVEAVREGLRVEQLRGNSPGSTSLHWDDSTISTDGKTSVTSPLDASAGVDSSDGVHRWESTGSNPWGNQVASDHWAYSDVDASASIPLAAGCLEVDKSSDATADTRAGDTVTYTVMATNTGSADYTVDNPAVVMDDLAGVLDDGVFADDARADRDGTLSYQEPLLAWNGALAVDESVTLTYSVVLGSGGDRDVRNIAWAPKDPQDAQTPVCEGAGGTDPVTGESCAEVRYPLPALTVAKTADRTDLPAVGERVEYQVVVANPGPGDYTDTAPATMTDDLSDVLDDATIVSGSLAATVGDVGIDGAQLSWTGALAAEESATITYTVEYTGEGDRVLTNRACVPADQVIGEACDTVLVPGSGLDQWKSVSSSDSPVVAGSVLTYTLHFVNDGAAAALVDAVDDLRHVTDDAEVSTEPAAESGLQAVRTGDAIAITGSVPAGETRTVTYQVTVLPDSERGDDVAANFLLEQGQVPPAQPVCEPTDDQRPDCTTTPIAAVTYAKAVVASSDPVEEGTTLTYTVTVRSTGAATTQVDREDVLTGVLDDAELTSAPASDTASVTVAAVEDGRFRIGGELAAGETAHITYEVMVLPQDERGDDSADNFLVTPGADAPDDCAPGSDQCTSTPLPRIAAVKSSDPASGEDVQAGQEVTYTLTFTNSGGAAGTVDHSDRLAGVLDDADIDAEVVVSDAALTAVRDGEDLLVGGILAAGQSVTVSYTATVRADGDRGDNRLANVLARADVIDTDCDDAGVSCTVHPIGELDDWKTVDPASGSSVQPGQVVTYTLHFESTGTAPVSVATEDVLAGVLDDAAITSAPRASDEALSVSAVEDGRFSVTGELEPGAHVTVTYAVTVNADGQRGDDRLANAIVPAGEDPAETCEPVDQERPDCTVNHVSHVVASKSADPESGTHVGEGRSVTYTLTFRNVSANPEAAPAAIDFTDHLRGVLDDADLIEGPATKGAGATAERSAEGIRVTGAIAPATTVIVTYTVKVRSWDEQGDHELGNVVAVTGEQPLCAPDSDLCTIHPLDENPPLAATGGEVPAAVWGAGILLLLSGAAALLIRARRMRLSAQD</sequence>
<organism evidence="5 6">
    <name type="scientific">Microbacterium bandirmense</name>
    <dbReference type="NCBI Taxonomy" id="3122050"/>
    <lineage>
        <taxon>Bacteria</taxon>
        <taxon>Bacillati</taxon>
        <taxon>Actinomycetota</taxon>
        <taxon>Actinomycetes</taxon>
        <taxon>Micrococcales</taxon>
        <taxon>Microbacteriaceae</taxon>
        <taxon>Microbacterium</taxon>
    </lineage>
</organism>
<evidence type="ECO:0000256" key="2">
    <source>
        <dbReference type="SAM" id="Phobius"/>
    </source>
</evidence>
<feature type="domain" description="DUF7927" evidence="4">
    <location>
        <begin position="1120"/>
        <end position="1253"/>
    </location>
</feature>
<feature type="compositionally biased region" description="Polar residues" evidence="1">
    <location>
        <begin position="376"/>
        <end position="404"/>
    </location>
</feature>
<keyword evidence="6" id="KW-1185">Reference proteome</keyword>
<name>A0ABU8LDI1_9MICO</name>
<dbReference type="Pfam" id="PF25549">
    <property type="entry name" value="DUF7927"/>
    <property type="match status" value="7"/>
</dbReference>
<dbReference type="InterPro" id="IPR013783">
    <property type="entry name" value="Ig-like_fold"/>
</dbReference>
<dbReference type="Proteomes" id="UP001371224">
    <property type="component" value="Unassembled WGS sequence"/>
</dbReference>
<dbReference type="Gene3D" id="2.60.40.10">
    <property type="entry name" value="Immunoglobulins"/>
    <property type="match status" value="1"/>
</dbReference>
<evidence type="ECO:0000313" key="6">
    <source>
        <dbReference type="Proteomes" id="UP001371224"/>
    </source>
</evidence>
<feature type="domain" description="DUF7927" evidence="4">
    <location>
        <begin position="722"/>
        <end position="854"/>
    </location>
</feature>
<comment type="caution">
    <text evidence="5">The sequence shown here is derived from an EMBL/GenBank/DDBJ whole genome shotgun (WGS) entry which is preliminary data.</text>
</comment>
<keyword evidence="2" id="KW-0812">Transmembrane</keyword>
<evidence type="ECO:0000256" key="3">
    <source>
        <dbReference type="SAM" id="SignalP"/>
    </source>
</evidence>
<feature type="transmembrane region" description="Helical" evidence="2">
    <location>
        <begin position="1402"/>
        <end position="1421"/>
    </location>
</feature>
<accession>A0ABU8LDI1</accession>
<protein>
    <recommendedName>
        <fullName evidence="4">DUF7927 domain-containing protein</fullName>
    </recommendedName>
</protein>
<feature type="domain" description="DUF7927" evidence="4">
    <location>
        <begin position="454"/>
        <end position="570"/>
    </location>
</feature>
<dbReference type="RefSeq" id="WP_337332872.1">
    <property type="nucleotide sequence ID" value="NZ_JBBDGM010000011.1"/>
</dbReference>
<evidence type="ECO:0000256" key="1">
    <source>
        <dbReference type="SAM" id="MobiDB-lite"/>
    </source>
</evidence>
<feature type="region of interest" description="Disordered" evidence="1">
    <location>
        <begin position="375"/>
        <end position="426"/>
    </location>
</feature>
<proteinExistence type="predicted"/>
<keyword evidence="3" id="KW-0732">Signal</keyword>
<feature type="chain" id="PRO_5047338803" description="DUF7927 domain-containing protein" evidence="3">
    <location>
        <begin position="30"/>
        <end position="1432"/>
    </location>
</feature>
<reference evidence="5 6" key="1">
    <citation type="submission" date="2024-02" db="EMBL/GenBank/DDBJ databases">
        <authorList>
            <person name="Saticioglu I.B."/>
        </authorList>
    </citation>
    <scope>NUCLEOTIDE SEQUENCE [LARGE SCALE GENOMIC DNA]</scope>
    <source>
        <strain evidence="5 6">Mu-80</strain>
    </source>
</reference>